<protein>
    <submittedName>
        <fullName evidence="2">Uncharacterized protein</fullName>
    </submittedName>
</protein>
<keyword evidence="3" id="KW-1185">Reference proteome</keyword>
<organism evidence="2 3">
    <name type="scientific">Pleurodeles waltl</name>
    <name type="common">Iberian ribbed newt</name>
    <dbReference type="NCBI Taxonomy" id="8319"/>
    <lineage>
        <taxon>Eukaryota</taxon>
        <taxon>Metazoa</taxon>
        <taxon>Chordata</taxon>
        <taxon>Craniata</taxon>
        <taxon>Vertebrata</taxon>
        <taxon>Euteleostomi</taxon>
        <taxon>Amphibia</taxon>
        <taxon>Batrachia</taxon>
        <taxon>Caudata</taxon>
        <taxon>Salamandroidea</taxon>
        <taxon>Salamandridae</taxon>
        <taxon>Pleurodelinae</taxon>
        <taxon>Pleurodeles</taxon>
    </lineage>
</organism>
<evidence type="ECO:0000313" key="2">
    <source>
        <dbReference type="EMBL" id="KAJ1123364.1"/>
    </source>
</evidence>
<gene>
    <name evidence="2" type="ORF">NDU88_001834</name>
</gene>
<feature type="region of interest" description="Disordered" evidence="1">
    <location>
        <begin position="86"/>
        <end position="109"/>
    </location>
</feature>
<name>A0AAV7P942_PLEWA</name>
<comment type="caution">
    <text evidence="2">The sequence shown here is derived from an EMBL/GenBank/DDBJ whole genome shotgun (WGS) entry which is preliminary data.</text>
</comment>
<reference evidence="2" key="1">
    <citation type="journal article" date="2022" name="bioRxiv">
        <title>Sequencing and chromosome-scale assembly of the giantPleurodeles waltlgenome.</title>
        <authorList>
            <person name="Brown T."/>
            <person name="Elewa A."/>
            <person name="Iarovenko S."/>
            <person name="Subramanian E."/>
            <person name="Araus A.J."/>
            <person name="Petzold A."/>
            <person name="Susuki M."/>
            <person name="Suzuki K.-i.T."/>
            <person name="Hayashi T."/>
            <person name="Toyoda A."/>
            <person name="Oliveira C."/>
            <person name="Osipova E."/>
            <person name="Leigh N.D."/>
            <person name="Simon A."/>
            <person name="Yun M.H."/>
        </authorList>
    </citation>
    <scope>NUCLEOTIDE SEQUENCE</scope>
    <source>
        <strain evidence="2">20211129_DDA</strain>
        <tissue evidence="2">Liver</tissue>
    </source>
</reference>
<evidence type="ECO:0000313" key="3">
    <source>
        <dbReference type="Proteomes" id="UP001066276"/>
    </source>
</evidence>
<dbReference type="Proteomes" id="UP001066276">
    <property type="component" value="Chromosome 7"/>
</dbReference>
<proteinExistence type="predicted"/>
<sequence>MDLLLHCSYGRLRDTFFMLIDIQRMNQRPASVAGSSPLLTLRVKHDYAQDETLYIWTWTYKGGRGRAANHGGRELSELRAAPGLSGIIRGGKGSERPGGWPGSGRGRAGRGWAAFDQRLTCWGRIADGPGRSRVGRSPLGRVTRPLLPRCMEWHAA</sequence>
<dbReference type="EMBL" id="JANPWB010000011">
    <property type="protein sequence ID" value="KAJ1123364.1"/>
    <property type="molecule type" value="Genomic_DNA"/>
</dbReference>
<accession>A0AAV7P942</accession>
<evidence type="ECO:0000256" key="1">
    <source>
        <dbReference type="SAM" id="MobiDB-lite"/>
    </source>
</evidence>
<dbReference type="AlphaFoldDB" id="A0AAV7P942"/>